<dbReference type="Proteomes" id="UP000076925">
    <property type="component" value="Unassembled WGS sequence"/>
</dbReference>
<dbReference type="InterPro" id="IPR007890">
    <property type="entry name" value="CHASE2"/>
</dbReference>
<evidence type="ECO:0000259" key="2">
    <source>
        <dbReference type="SMART" id="SM01080"/>
    </source>
</evidence>
<evidence type="ECO:0000256" key="1">
    <source>
        <dbReference type="SAM" id="Phobius"/>
    </source>
</evidence>
<reference evidence="3 4" key="1">
    <citation type="journal article" date="2013" name="Genome Biol. Evol.">
        <title>Genomes of Stigonematalean cyanobacteria (subsection V) and the evolution of oxygenic photosynthesis from prokaryotes to plastids.</title>
        <authorList>
            <person name="Dagan T."/>
            <person name="Roettger M."/>
            <person name="Stucken K."/>
            <person name="Landan G."/>
            <person name="Koch R."/>
            <person name="Major P."/>
            <person name="Gould S.B."/>
            <person name="Goremykin V.V."/>
            <person name="Rippka R."/>
            <person name="Tandeau de Marsac N."/>
            <person name="Gugger M."/>
            <person name="Lockhart P.J."/>
            <person name="Allen J.F."/>
            <person name="Brune I."/>
            <person name="Maus I."/>
            <person name="Puhler A."/>
            <person name="Martin W.F."/>
        </authorList>
    </citation>
    <scope>NUCLEOTIDE SEQUENCE [LARGE SCALE GENOMIC DNA]</scope>
    <source>
        <strain evidence="3 4">PCC 7110</strain>
    </source>
</reference>
<name>A0A139WY02_9CYAN</name>
<comment type="caution">
    <text evidence="3">The sequence shown here is derived from an EMBL/GenBank/DDBJ whole genome shotgun (WGS) entry which is preliminary data.</text>
</comment>
<feature type="transmembrane region" description="Helical" evidence="1">
    <location>
        <begin position="685"/>
        <end position="706"/>
    </location>
</feature>
<dbReference type="InterPro" id="IPR024983">
    <property type="entry name" value="CHAT_dom"/>
</dbReference>
<evidence type="ECO:0000313" key="3">
    <source>
        <dbReference type="EMBL" id="KYC37310.1"/>
    </source>
</evidence>
<feature type="transmembrane region" description="Helical" evidence="1">
    <location>
        <begin position="742"/>
        <end position="762"/>
    </location>
</feature>
<dbReference type="Pfam" id="PF05226">
    <property type="entry name" value="CHASE2"/>
    <property type="match status" value="1"/>
</dbReference>
<keyword evidence="4" id="KW-1185">Reference proteome</keyword>
<accession>A0A139WY02</accession>
<dbReference type="STRING" id="128403.WA1_47715"/>
<keyword evidence="1" id="KW-1133">Transmembrane helix</keyword>
<gene>
    <name evidence="3" type="ORF">WA1_47715</name>
</gene>
<sequence length="783" mass="88923">MRKLVVFELGEGDFESGFPIRLQIGEEGKHPSVEIRGKLPPNPDIIKHYELWHSAYCNLEMLYRLSSKNKGKATRGSFLKDCNHAANILRESLNIWLNSDALRLIREKFFQKVSSSDEMRVLVQTMDVQLQRFPWHLWNLFESYPKAEVAVISPFYESVGKRPTKSRVRILAILGNSTGINTQADAALLKQQLPDAEIKFLSEPQRQELTEKLWDEKGWDILFFAGHSSSQIDGESGWIHINQTDTLTIAELKQSLKKAVDNGLKLAIFNSCDGLGLARSLVDLCIPQIIVMRQPVPDKVAQTFLKYFLETFYRGESLYYAVKEARGKLEGLEDEFPCATWLPVIYQNSPEAPPTWKDWLEKSKDKISERRHRLKLYTVALTSLAVTACVVGVRSLGMLQPTELKAFDQMLQWRPQEELDKRLLIVKATEDDFQQLNQDPLHDETLAKIIKKLEAYKPVAIGIDLYRDLPQGKGQEQLLKLFKENDRLTAICKFPDENDRGFGPPPANLSKERLGFNDVPNELILRRQLLSMDLKAQNTCPTPYSLSFQLAVQYLEAKKKYPIKLTQQNEWQIGSVVFKRLLPHSGGYQQFHAGGYQILLNYRLPIELAESMTITDILKGRVNPEVIKNRVVLIGADTEGRDRHFTPFTGSNGFPKDIPGVLIHAQMVSQILSAVEDRRPLLSVWSLWGDTLWILGWALVGGLLAWRCNLLLHLLIGDSVALIILGGACFNFLLIGAVWVPFIPSSVALVLTSTSLMAYAAFRAKQQQKFQQIAKFTDYVKGM</sequence>
<keyword evidence="1" id="KW-0812">Transmembrane</keyword>
<evidence type="ECO:0000313" key="4">
    <source>
        <dbReference type="Proteomes" id="UP000076925"/>
    </source>
</evidence>
<protein>
    <recommendedName>
        <fullName evidence="2">CHASE2 domain-containing protein</fullName>
    </recommendedName>
</protein>
<dbReference type="AlphaFoldDB" id="A0A139WY02"/>
<feature type="domain" description="CHASE2" evidence="2">
    <location>
        <begin position="399"/>
        <end position="704"/>
    </location>
</feature>
<dbReference type="OrthoDB" id="444941at2"/>
<dbReference type="SMART" id="SM01080">
    <property type="entry name" value="CHASE2"/>
    <property type="match status" value="1"/>
</dbReference>
<dbReference type="Pfam" id="PF12770">
    <property type="entry name" value="CHAT"/>
    <property type="match status" value="1"/>
</dbReference>
<feature type="transmembrane region" description="Helical" evidence="1">
    <location>
        <begin position="713"/>
        <end position="736"/>
    </location>
</feature>
<dbReference type="RefSeq" id="WP_017747495.1">
    <property type="nucleotide sequence ID" value="NZ_KQ976354.1"/>
</dbReference>
<organism evidence="3 4">
    <name type="scientific">Scytonema hofmannii PCC 7110</name>
    <dbReference type="NCBI Taxonomy" id="128403"/>
    <lineage>
        <taxon>Bacteria</taxon>
        <taxon>Bacillati</taxon>
        <taxon>Cyanobacteriota</taxon>
        <taxon>Cyanophyceae</taxon>
        <taxon>Nostocales</taxon>
        <taxon>Scytonemataceae</taxon>
        <taxon>Scytonema</taxon>
    </lineage>
</organism>
<dbReference type="EMBL" id="ANNX02000047">
    <property type="protein sequence ID" value="KYC37310.1"/>
    <property type="molecule type" value="Genomic_DNA"/>
</dbReference>
<keyword evidence="1" id="KW-0472">Membrane</keyword>
<proteinExistence type="predicted"/>